<evidence type="ECO:0000256" key="9">
    <source>
        <dbReference type="RuleBase" id="RU003357"/>
    </source>
</evidence>
<accession>D7VL25</accession>
<evidence type="ECO:0000313" key="14">
    <source>
        <dbReference type="Proteomes" id="UP000006258"/>
    </source>
</evidence>
<dbReference type="AlphaFoldDB" id="D7VL25"/>
<dbReference type="EMBL" id="ACHA02000006">
    <property type="protein sequence ID" value="EFK58298.1"/>
    <property type="molecule type" value="Genomic_DNA"/>
</dbReference>
<dbReference type="InterPro" id="IPR023996">
    <property type="entry name" value="TonB-dep_OMP_SusC/RagA"/>
</dbReference>
<comment type="similarity">
    <text evidence="8 9">Belongs to the TonB-dependent receptor family.</text>
</comment>
<keyword evidence="7 8" id="KW-0998">Cell outer membrane</keyword>
<keyword evidence="14" id="KW-1185">Reference proteome</keyword>
<dbReference type="NCBIfam" id="TIGR04056">
    <property type="entry name" value="OMP_RagA_SusC"/>
    <property type="match status" value="1"/>
</dbReference>
<dbReference type="InterPro" id="IPR037066">
    <property type="entry name" value="Plug_dom_sf"/>
</dbReference>
<feature type="chain" id="PRO_5003107359" evidence="10">
    <location>
        <begin position="41"/>
        <end position="1124"/>
    </location>
</feature>
<evidence type="ECO:0000259" key="12">
    <source>
        <dbReference type="Pfam" id="PF07715"/>
    </source>
</evidence>
<keyword evidence="10" id="KW-0732">Signal</keyword>
<dbReference type="NCBIfam" id="TIGR04057">
    <property type="entry name" value="SusC_RagA_signa"/>
    <property type="match status" value="1"/>
</dbReference>
<dbReference type="InterPro" id="IPR008969">
    <property type="entry name" value="CarboxyPept-like_regulatory"/>
</dbReference>
<dbReference type="SUPFAM" id="SSF56935">
    <property type="entry name" value="Porins"/>
    <property type="match status" value="1"/>
</dbReference>
<dbReference type="InterPro" id="IPR000531">
    <property type="entry name" value="Beta-barrel_TonB"/>
</dbReference>
<feature type="domain" description="TonB-dependent receptor plug" evidence="12">
    <location>
        <begin position="231"/>
        <end position="335"/>
    </location>
</feature>
<feature type="signal peptide" evidence="10">
    <location>
        <begin position="1"/>
        <end position="40"/>
    </location>
</feature>
<sequence length="1124" mass="124000">MYKNYDVQTRLYGLSRGTTIWRIMKLLAFFMVLGAMSANAAVHAQKVTLAIKKSTLEKALLEISEQSGHHLLYNPRMLLNSSPVSVNLKDVSLEEALKQCFINQPVVYTINKKTIVVQENLHNSSKDKTIPPKQNEALQTSISGTVTDSVGPVAGATVSVKGVSGQGTTTNEQGQFKIQIPGSRAALIISMVGYETQTIAVQGGSVLNVRLNRKSTDIEEVVVVGYGTQRKSDLTGSVASINKAQISAFPLAGTAQALQGRAPGVAVSSTNGEPGKAPRVRIRGGTSINASSDPLYVVDGFPGSTPPAPEDVESVEVLKDASATAIYGSRGANGVIMITTKKGKVGKPVIELNNSLATHKVGKRLELLNASEFASYINDTYINSGNNNIPYPNPESYGTGTDWQDLIFRTGNLLNNQLAVSGGSDNIRYYTALNHYGQKGVIINSNFRRLSGTSNMDITFSDRVKMGTRLMFNRNYLSGVRTQEAGSGTTTAGVIAAALRFEPTQGVYDANGKYTLKQVGDPHDNPVAVATERQNNVTTDLFQGNTYIELGLLKNLIFRSTLGIQISNERTGNYASKALVEGRNVGGIGSIYAAKNTNLISENFLTYNQTFNDIHNLTAMAGYSYQSSRNEAWQANNRNFISDSFSFWNLGAGSSYQNAFSNLEDWLMSSFYGRVNYNFKSRYLFTVTGRYDGSSRFGKNNKWAFFPSGAFAWNVKQEPFMQSLEAISNLKIRTSYGETGNSEIGSYQSLARFSPTLTTIGGMPVNAVRPTNVANPNLTWETTRQTDAGLDIGFLDNRINLTVDYYYKKTVDLLYQVPLPIYSGFTNSLQNVGSVQNKGWEFALQTVNLNDKIKWNTDFNITFNRNKILQLPKGDIRYNSIPAHMLSTESQILREGEVVGAFFGWVFDGLYQQGDDFSAQPGKKPGDVRYKDIYGRDASNNLTDGPNGVVNADDRKVIGNPHPDFTFGFNNDLKYKNFDLNIFMQGSYGNDMLNITRMELDWMAGKGNATKNALRRWTPQNTNTDIPRANSANNPEVSSRWIEDGSYLRLKNLALGYNFTEKSLQKIGVKRLRVFFSAQNIWTWTKYSGYDPEVSFQDSNQNIGLDYMSYPNIKSFTFGFNAGF</sequence>
<evidence type="ECO:0000256" key="7">
    <source>
        <dbReference type="ARBA" id="ARBA00023237"/>
    </source>
</evidence>
<dbReference type="HOGENOM" id="CLU_004317_0_2_10"/>
<name>D7VL25_SPHSI</name>
<dbReference type="InterPro" id="IPR036942">
    <property type="entry name" value="Beta-barrel_TonB_sf"/>
</dbReference>
<evidence type="ECO:0000256" key="4">
    <source>
        <dbReference type="ARBA" id="ARBA00022692"/>
    </source>
</evidence>
<dbReference type="RefSeq" id="WP_002999735.1">
    <property type="nucleotide sequence ID" value="NZ_GL379773.1"/>
</dbReference>
<dbReference type="eggNOG" id="COG4771">
    <property type="taxonomic scope" value="Bacteria"/>
</dbReference>
<keyword evidence="2 8" id="KW-0813">Transport</keyword>
<evidence type="ECO:0000313" key="13">
    <source>
        <dbReference type="EMBL" id="EFK58298.1"/>
    </source>
</evidence>
<dbReference type="GO" id="GO:0006826">
    <property type="term" value="P:iron ion transport"/>
    <property type="evidence" value="ECO:0007669"/>
    <property type="project" value="UniProtKB-KW"/>
</dbReference>
<dbReference type="STRING" id="525373.HMPREF0766_11694"/>
<dbReference type="InterPro" id="IPR039426">
    <property type="entry name" value="TonB-dep_rcpt-like"/>
</dbReference>
<comment type="subcellular location">
    <subcellularLocation>
        <location evidence="1 8">Cell outer membrane</location>
        <topology evidence="1 8">Multi-pass membrane protein</topology>
    </subcellularLocation>
</comment>
<organism evidence="13 14">
    <name type="scientific">Sphingobacterium spiritivorum ATCC 33861</name>
    <dbReference type="NCBI Taxonomy" id="525373"/>
    <lineage>
        <taxon>Bacteria</taxon>
        <taxon>Pseudomonadati</taxon>
        <taxon>Bacteroidota</taxon>
        <taxon>Sphingobacteriia</taxon>
        <taxon>Sphingobacteriales</taxon>
        <taxon>Sphingobacteriaceae</taxon>
        <taxon>Sphingobacterium</taxon>
    </lineage>
</organism>
<evidence type="ECO:0000256" key="6">
    <source>
        <dbReference type="ARBA" id="ARBA00023136"/>
    </source>
</evidence>
<keyword evidence="5 9" id="KW-0798">TonB box</keyword>
<dbReference type="GeneID" id="95428499"/>
<dbReference type="GO" id="GO:0009279">
    <property type="term" value="C:cell outer membrane"/>
    <property type="evidence" value="ECO:0007669"/>
    <property type="project" value="UniProtKB-SubCell"/>
</dbReference>
<evidence type="ECO:0000259" key="11">
    <source>
        <dbReference type="Pfam" id="PF00593"/>
    </source>
</evidence>
<dbReference type="Gene3D" id="3.55.50.30">
    <property type="match status" value="1"/>
</dbReference>
<evidence type="ECO:0000256" key="2">
    <source>
        <dbReference type="ARBA" id="ARBA00022448"/>
    </source>
</evidence>
<evidence type="ECO:0000256" key="8">
    <source>
        <dbReference type="PROSITE-ProRule" id="PRU01360"/>
    </source>
</evidence>
<dbReference type="Pfam" id="PF07715">
    <property type="entry name" value="Plug"/>
    <property type="match status" value="1"/>
</dbReference>
<dbReference type="Pfam" id="PF13715">
    <property type="entry name" value="CarbopepD_reg_2"/>
    <property type="match status" value="1"/>
</dbReference>
<dbReference type="OrthoDB" id="9768177at2"/>
<dbReference type="Gene3D" id="2.170.130.10">
    <property type="entry name" value="TonB-dependent receptor, plug domain"/>
    <property type="match status" value="1"/>
</dbReference>
<evidence type="ECO:0000256" key="5">
    <source>
        <dbReference type="ARBA" id="ARBA00023077"/>
    </source>
</evidence>
<keyword evidence="4 8" id="KW-0812">Transmembrane</keyword>
<feature type="domain" description="TonB-dependent receptor-like beta-barrel" evidence="11">
    <location>
        <begin position="534"/>
        <end position="952"/>
    </location>
</feature>
<dbReference type="PROSITE" id="PS52016">
    <property type="entry name" value="TONB_DEPENDENT_REC_3"/>
    <property type="match status" value="1"/>
</dbReference>
<protein>
    <submittedName>
        <fullName evidence="13">TonB-linked outer membrane protein, SusC/RagA family</fullName>
    </submittedName>
</protein>
<dbReference type="InterPro" id="IPR012910">
    <property type="entry name" value="Plug_dom"/>
</dbReference>
<dbReference type="InterPro" id="IPR023997">
    <property type="entry name" value="TonB-dep_OMP_SusC/RagA_CS"/>
</dbReference>
<comment type="caution">
    <text evidence="13">The sequence shown here is derived from an EMBL/GenBank/DDBJ whole genome shotgun (WGS) entry which is preliminary data.</text>
</comment>
<dbReference type="SUPFAM" id="SSF49464">
    <property type="entry name" value="Carboxypeptidase regulatory domain-like"/>
    <property type="match status" value="1"/>
</dbReference>
<keyword evidence="3 8" id="KW-1134">Transmembrane beta strand</keyword>
<proteinExistence type="inferred from homology"/>
<dbReference type="Pfam" id="PF00593">
    <property type="entry name" value="TonB_dep_Rec_b-barrel"/>
    <property type="match status" value="1"/>
</dbReference>
<evidence type="ECO:0000256" key="1">
    <source>
        <dbReference type="ARBA" id="ARBA00004571"/>
    </source>
</evidence>
<dbReference type="Gene3D" id="2.40.170.20">
    <property type="entry name" value="TonB-dependent receptor, beta-barrel domain"/>
    <property type="match status" value="1"/>
</dbReference>
<dbReference type="Gene3D" id="2.60.40.1120">
    <property type="entry name" value="Carboxypeptidase-like, regulatory domain"/>
    <property type="match status" value="1"/>
</dbReference>
<keyword evidence="6 8" id="KW-0472">Membrane</keyword>
<reference evidence="13" key="1">
    <citation type="submission" date="2010-07" db="EMBL/GenBank/DDBJ databases">
        <authorList>
            <person name="Muzny D."/>
            <person name="Qin X."/>
            <person name="Buhay C."/>
            <person name="Dugan-Rocha S."/>
            <person name="Ding Y."/>
            <person name="Chen G."/>
            <person name="Hawes A."/>
            <person name="Holder M."/>
            <person name="Jhangiani S."/>
            <person name="Johnson A."/>
            <person name="Khan Z."/>
            <person name="Li Z."/>
            <person name="Liu W."/>
            <person name="Liu X."/>
            <person name="Perez L."/>
            <person name="Shen H."/>
            <person name="Wang Q."/>
            <person name="Watt J."/>
            <person name="Xi L."/>
            <person name="Xin Y."/>
            <person name="Zhou J."/>
            <person name="Deng J."/>
            <person name="Jiang H."/>
            <person name="Liu Y."/>
            <person name="Qu J."/>
            <person name="Song X.-Z."/>
            <person name="Zhang L."/>
            <person name="Villasana D."/>
            <person name="Johnson A."/>
            <person name="Liu J."/>
            <person name="Liyanage D."/>
            <person name="Lorensuhewa L."/>
            <person name="Robinson T."/>
            <person name="Song A."/>
            <person name="Song B.-B."/>
            <person name="Dinh H."/>
            <person name="Thornton R."/>
            <person name="Coyle M."/>
            <person name="Francisco L."/>
            <person name="Jackson L."/>
            <person name="Javaid M."/>
            <person name="Korchina V."/>
            <person name="Kovar C."/>
            <person name="Mata R."/>
            <person name="Mathew T."/>
            <person name="Ngo R."/>
            <person name="Nguyen L."/>
            <person name="Nguyen N."/>
            <person name="Okwuonu G."/>
            <person name="Ongeri F."/>
            <person name="Pham C."/>
            <person name="Simmons D."/>
            <person name="Wilczek-Boney K."/>
            <person name="Hale W."/>
            <person name="Jakkamsetti A."/>
            <person name="Pham P."/>
            <person name="Ruth R."/>
            <person name="San Lucas F."/>
            <person name="Warren J."/>
            <person name="Zhang J."/>
            <person name="Zhao Z."/>
            <person name="Zhou C."/>
            <person name="Zhu D."/>
            <person name="Lee S."/>
            <person name="Bess C."/>
            <person name="Blankenburg K."/>
            <person name="Forbes L."/>
            <person name="Fu Q."/>
            <person name="Gubbala S."/>
            <person name="Hirani K."/>
            <person name="Jayaseelan J.C."/>
            <person name="Lara F."/>
            <person name="Munidasa M."/>
            <person name="Palculict T."/>
            <person name="Patil S."/>
            <person name="Pu L.-L."/>
            <person name="Saada N."/>
            <person name="Tang L."/>
            <person name="Weissenberger G."/>
            <person name="Zhu Y."/>
            <person name="Hemphill L."/>
            <person name="Shang Y."/>
            <person name="Youmans B."/>
            <person name="Ayvaz T."/>
            <person name="Ross M."/>
            <person name="Santibanez J."/>
            <person name="Aqrawi P."/>
            <person name="Gross S."/>
            <person name="Joshi V."/>
            <person name="Fowler G."/>
            <person name="Nazareth L."/>
            <person name="Reid J."/>
            <person name="Worley K."/>
            <person name="Petrosino J."/>
            <person name="Highlander S."/>
            <person name="Gibbs R."/>
        </authorList>
    </citation>
    <scope>NUCLEOTIDE SEQUENCE [LARGE SCALE GENOMIC DNA]</scope>
    <source>
        <strain evidence="13">ATCC 33861</strain>
    </source>
</reference>
<gene>
    <name evidence="13" type="ORF">HMPREF0766_11694</name>
</gene>
<dbReference type="Proteomes" id="UP000006258">
    <property type="component" value="Unassembled WGS sequence"/>
</dbReference>
<evidence type="ECO:0000256" key="10">
    <source>
        <dbReference type="SAM" id="SignalP"/>
    </source>
</evidence>
<evidence type="ECO:0000256" key="3">
    <source>
        <dbReference type="ARBA" id="ARBA00022452"/>
    </source>
</evidence>